<organism evidence="17 18">
    <name type="scientific">Succinivibrio dextrinosolvens</name>
    <dbReference type="NCBI Taxonomy" id="83771"/>
    <lineage>
        <taxon>Bacteria</taxon>
        <taxon>Pseudomonadati</taxon>
        <taxon>Pseudomonadota</taxon>
        <taxon>Gammaproteobacteria</taxon>
        <taxon>Aeromonadales</taxon>
        <taxon>Succinivibrionaceae</taxon>
        <taxon>Succinivibrio</taxon>
    </lineage>
</organism>
<feature type="transmembrane region" description="Helical" evidence="16">
    <location>
        <begin position="306"/>
        <end position="331"/>
    </location>
</feature>
<feature type="transmembrane region" description="Helical" evidence="16">
    <location>
        <begin position="14"/>
        <end position="33"/>
    </location>
</feature>
<dbReference type="HAMAP" id="MF_00913">
    <property type="entry name" value="PGT_FtsW_proteobact"/>
    <property type="match status" value="1"/>
</dbReference>
<keyword evidence="13 16" id="KW-0961">Cell wall biogenesis/degradation</keyword>
<dbReference type="GO" id="GO:0015648">
    <property type="term" value="F:lipid-linked peptidoglycan transporter activity"/>
    <property type="evidence" value="ECO:0007669"/>
    <property type="project" value="TreeGrafter"/>
</dbReference>
<evidence type="ECO:0000256" key="6">
    <source>
        <dbReference type="ARBA" id="ARBA00022679"/>
    </source>
</evidence>
<evidence type="ECO:0000256" key="12">
    <source>
        <dbReference type="ARBA" id="ARBA00023306"/>
    </source>
</evidence>
<evidence type="ECO:0000256" key="14">
    <source>
        <dbReference type="ARBA" id="ARBA00038053"/>
    </source>
</evidence>
<proteinExistence type="inferred from homology"/>
<feature type="transmembrane region" description="Helical" evidence="16">
    <location>
        <begin position="79"/>
        <end position="96"/>
    </location>
</feature>
<name>A0A662ZBN6_9GAMM</name>
<dbReference type="GO" id="GO:0008360">
    <property type="term" value="P:regulation of cell shape"/>
    <property type="evidence" value="ECO:0007669"/>
    <property type="project" value="UniProtKB-KW"/>
</dbReference>
<evidence type="ECO:0000256" key="5">
    <source>
        <dbReference type="ARBA" id="ARBA00022676"/>
    </source>
</evidence>
<evidence type="ECO:0000256" key="1">
    <source>
        <dbReference type="ARBA" id="ARBA00004651"/>
    </source>
</evidence>
<feature type="transmembrane region" description="Helical" evidence="16">
    <location>
        <begin position="167"/>
        <end position="184"/>
    </location>
</feature>
<evidence type="ECO:0000256" key="2">
    <source>
        <dbReference type="ARBA" id="ARBA00004752"/>
    </source>
</evidence>
<dbReference type="PANTHER" id="PTHR30474:SF2">
    <property type="entry name" value="PEPTIDOGLYCAN GLYCOSYLTRANSFERASE FTSW-RELATED"/>
    <property type="match status" value="1"/>
</dbReference>
<evidence type="ECO:0000256" key="3">
    <source>
        <dbReference type="ARBA" id="ARBA00022475"/>
    </source>
</evidence>
<dbReference type="UniPathway" id="UPA00219"/>
<keyword evidence="18" id="KW-1185">Reference proteome</keyword>
<sequence>MQLFKRGNPGYDRVLLLTTVILLALGVVIISSASIMESTMKYGDSMYQTKRHLFGIAIALFCALVATMTPTAFWKKRSLVCLSFVLCLMILVLIVGREINGAKRWLNLGLMNLQPAELLKLIWILYFSDYVSRKIEAISKTIQGFLRPIVFLAIMTVLLLLQPDMGSFFVLAVITFAIMFVAGVGLLKYIVVGVIMGVICVLLIKFSPYRARRVTSFLDPWSDEFGSGYQLTQSLMAYGRGGVYGEGLGNSYQKLGYLPEAHTDFVTAIFGEEFGFVGMCILILLEFVIVYKAISLGIKILKEDAIYQGYVAIGIGTWLALQTFINIGAASGGLPTKGLTLPFISYGGSSLLVFCTAIGILLRIDYEWRNKVISNKR</sequence>
<dbReference type="GO" id="GO:0008955">
    <property type="term" value="F:peptidoglycan glycosyltransferase activity"/>
    <property type="evidence" value="ECO:0007669"/>
    <property type="project" value="UniProtKB-UniRule"/>
</dbReference>
<feature type="transmembrane region" description="Helical" evidence="16">
    <location>
        <begin position="144"/>
        <end position="161"/>
    </location>
</feature>
<dbReference type="GO" id="GO:0005886">
    <property type="term" value="C:plasma membrane"/>
    <property type="evidence" value="ECO:0007669"/>
    <property type="project" value="UniProtKB-SubCell"/>
</dbReference>
<comment type="function">
    <text evidence="16">Peptidoglycan polymerase that is essential for cell division.</text>
</comment>
<comment type="similarity">
    <text evidence="14 16">Belongs to the SEDS family. FtsW subfamily.</text>
</comment>
<keyword evidence="10 16" id="KW-1133">Transmembrane helix</keyword>
<dbReference type="NCBIfam" id="TIGR02614">
    <property type="entry name" value="ftsW"/>
    <property type="match status" value="1"/>
</dbReference>
<keyword evidence="4 16" id="KW-0132">Cell division</keyword>
<gene>
    <name evidence="16" type="primary">ftsW</name>
    <name evidence="17" type="ORF">SAMN04487865_10597</name>
</gene>
<evidence type="ECO:0000256" key="16">
    <source>
        <dbReference type="HAMAP-Rule" id="MF_00913"/>
    </source>
</evidence>
<keyword evidence="9 16" id="KW-0573">Peptidoglycan synthesis</keyword>
<keyword evidence="6 16" id="KW-0808">Transferase</keyword>
<reference evidence="17 18" key="1">
    <citation type="submission" date="2016-10" db="EMBL/GenBank/DDBJ databases">
        <authorList>
            <person name="Varghese N."/>
            <person name="Submissions S."/>
        </authorList>
    </citation>
    <scope>NUCLEOTIDE SEQUENCE [LARGE SCALE GENOMIC DNA]</scope>
    <source>
        <strain evidence="17 18">22B</strain>
    </source>
</reference>
<evidence type="ECO:0000256" key="4">
    <source>
        <dbReference type="ARBA" id="ARBA00022618"/>
    </source>
</evidence>
<feature type="transmembrane region" description="Helical" evidence="16">
    <location>
        <begin position="53"/>
        <end position="74"/>
    </location>
</feature>
<keyword evidence="7 16" id="KW-0812">Transmembrane</keyword>
<protein>
    <recommendedName>
        <fullName evidence="16">Probable peptidoglycan glycosyltransferase FtsW</fullName>
        <shortName evidence="16">PGT</shortName>
        <ecNumber evidence="16">2.4.99.28</ecNumber>
    </recommendedName>
    <alternativeName>
        <fullName evidence="16">Cell division protein FtsW</fullName>
    </alternativeName>
    <alternativeName>
        <fullName evidence="16">Cell wall polymerase</fullName>
    </alternativeName>
    <alternativeName>
        <fullName evidence="16">Peptidoglycan polymerase</fullName>
        <shortName evidence="16">PG polymerase</shortName>
    </alternativeName>
</protein>
<evidence type="ECO:0000256" key="7">
    <source>
        <dbReference type="ARBA" id="ARBA00022692"/>
    </source>
</evidence>
<comment type="catalytic activity">
    <reaction evidence="15 16">
        <text>[GlcNAc-(1-&gt;4)-Mur2Ac(oyl-L-Ala-gamma-D-Glu-L-Lys-D-Ala-D-Ala)](n)-di-trans,octa-cis-undecaprenyl diphosphate + beta-D-GlcNAc-(1-&gt;4)-Mur2Ac(oyl-L-Ala-gamma-D-Glu-L-Lys-D-Ala-D-Ala)-di-trans,octa-cis-undecaprenyl diphosphate = [GlcNAc-(1-&gt;4)-Mur2Ac(oyl-L-Ala-gamma-D-Glu-L-Lys-D-Ala-D-Ala)](n+1)-di-trans,octa-cis-undecaprenyl diphosphate + di-trans,octa-cis-undecaprenyl diphosphate + H(+)</text>
        <dbReference type="Rhea" id="RHEA:23708"/>
        <dbReference type="Rhea" id="RHEA-COMP:9602"/>
        <dbReference type="Rhea" id="RHEA-COMP:9603"/>
        <dbReference type="ChEBI" id="CHEBI:15378"/>
        <dbReference type="ChEBI" id="CHEBI:58405"/>
        <dbReference type="ChEBI" id="CHEBI:60033"/>
        <dbReference type="ChEBI" id="CHEBI:78435"/>
        <dbReference type="EC" id="2.4.99.28"/>
    </reaction>
</comment>
<accession>A0A662ZBN6</accession>
<keyword evidence="5 16" id="KW-0328">Glycosyltransferase</keyword>
<dbReference type="EC" id="2.4.99.28" evidence="16"/>
<evidence type="ECO:0000256" key="8">
    <source>
        <dbReference type="ARBA" id="ARBA00022960"/>
    </source>
</evidence>
<evidence type="ECO:0000313" key="17">
    <source>
        <dbReference type="EMBL" id="SFK35130.1"/>
    </source>
</evidence>
<feature type="transmembrane region" description="Helical" evidence="16">
    <location>
        <begin position="343"/>
        <end position="362"/>
    </location>
</feature>
<keyword evidence="16" id="KW-0997">Cell inner membrane</keyword>
<dbReference type="InterPro" id="IPR001182">
    <property type="entry name" value="FtsW/RodA"/>
</dbReference>
<dbReference type="GO" id="GO:0071555">
    <property type="term" value="P:cell wall organization"/>
    <property type="evidence" value="ECO:0007669"/>
    <property type="project" value="UniProtKB-KW"/>
</dbReference>
<dbReference type="GO" id="GO:0009252">
    <property type="term" value="P:peptidoglycan biosynthetic process"/>
    <property type="evidence" value="ECO:0007669"/>
    <property type="project" value="UniProtKB-UniRule"/>
</dbReference>
<dbReference type="OrthoDB" id="9768187at2"/>
<feature type="transmembrane region" description="Helical" evidence="16">
    <location>
        <begin position="189"/>
        <end position="207"/>
    </location>
</feature>
<comment type="subcellular location">
    <subcellularLocation>
        <location evidence="16">Cell inner membrane</location>
        <topology evidence="16">Multi-pass membrane protein</topology>
    </subcellularLocation>
    <subcellularLocation>
        <location evidence="1">Cell membrane</location>
        <topology evidence="1">Multi-pass membrane protein</topology>
    </subcellularLocation>
    <text evidence="16">Localizes to the division septum.</text>
</comment>
<dbReference type="GO" id="GO:0032153">
    <property type="term" value="C:cell division site"/>
    <property type="evidence" value="ECO:0007669"/>
    <property type="project" value="UniProtKB-UniRule"/>
</dbReference>
<comment type="pathway">
    <text evidence="2 16">Cell wall biogenesis; peptidoglycan biosynthesis.</text>
</comment>
<evidence type="ECO:0000256" key="11">
    <source>
        <dbReference type="ARBA" id="ARBA00023136"/>
    </source>
</evidence>
<dbReference type="GO" id="GO:0043093">
    <property type="term" value="P:FtsZ-dependent cytokinesis"/>
    <property type="evidence" value="ECO:0007669"/>
    <property type="project" value="UniProtKB-UniRule"/>
</dbReference>
<dbReference type="EMBL" id="FOSF01000059">
    <property type="protein sequence ID" value="SFK35130.1"/>
    <property type="molecule type" value="Genomic_DNA"/>
</dbReference>
<dbReference type="RefSeq" id="WP_074841443.1">
    <property type="nucleotide sequence ID" value="NZ_CP047056.1"/>
</dbReference>
<evidence type="ECO:0000256" key="15">
    <source>
        <dbReference type="ARBA" id="ARBA00049902"/>
    </source>
</evidence>
<feature type="transmembrane region" description="Helical" evidence="16">
    <location>
        <begin position="274"/>
        <end position="294"/>
    </location>
</feature>
<evidence type="ECO:0000256" key="13">
    <source>
        <dbReference type="ARBA" id="ARBA00023316"/>
    </source>
</evidence>
<keyword evidence="12 16" id="KW-0131">Cell cycle</keyword>
<keyword evidence="8 16" id="KW-0133">Cell shape</keyword>
<evidence type="ECO:0000256" key="9">
    <source>
        <dbReference type="ARBA" id="ARBA00022984"/>
    </source>
</evidence>
<dbReference type="InterPro" id="IPR013437">
    <property type="entry name" value="FtsW"/>
</dbReference>
<evidence type="ECO:0000256" key="10">
    <source>
        <dbReference type="ARBA" id="ARBA00022989"/>
    </source>
</evidence>
<dbReference type="AlphaFoldDB" id="A0A662ZBN6"/>
<dbReference type="PANTHER" id="PTHR30474">
    <property type="entry name" value="CELL CYCLE PROTEIN"/>
    <property type="match status" value="1"/>
</dbReference>
<evidence type="ECO:0000313" key="18">
    <source>
        <dbReference type="Proteomes" id="UP000243374"/>
    </source>
</evidence>
<dbReference type="Proteomes" id="UP000243374">
    <property type="component" value="Unassembled WGS sequence"/>
</dbReference>
<keyword evidence="3 16" id="KW-1003">Cell membrane</keyword>
<keyword evidence="11 16" id="KW-0472">Membrane</keyword>
<dbReference type="Pfam" id="PF01098">
    <property type="entry name" value="FTSW_RODA_SPOVE"/>
    <property type="match status" value="1"/>
</dbReference>